<accession>A0A9X2WP56</accession>
<dbReference type="Pfam" id="PF00583">
    <property type="entry name" value="Acetyltransf_1"/>
    <property type="match status" value="1"/>
</dbReference>
<reference evidence="2" key="1">
    <citation type="journal article" date="2023" name="Int. J. Syst. Evol. Microbiol.">
        <title>&lt;i&gt;Shewanella septentrionalis&lt;/i&gt; sp. nov. and &lt;i&gt;Shewanella holmiensis&lt;/i&gt; sp. nov., isolated from Baltic Sea water and sediments.</title>
        <authorList>
            <person name="Martin-Rodriguez A.J."/>
            <person name="Thorell K."/>
            <person name="Joffre E."/>
            <person name="Jensie-Markopoulos S."/>
            <person name="Moore E.R.B."/>
            <person name="Sjoling A."/>
        </authorList>
    </citation>
    <scope>NUCLEOTIDE SEQUENCE</scope>
    <source>
        <strain evidence="2">SP1S2-7</strain>
    </source>
</reference>
<organism evidence="2 3">
    <name type="scientific">Shewanella holmiensis</name>
    <dbReference type="NCBI Taxonomy" id="2952222"/>
    <lineage>
        <taxon>Bacteria</taxon>
        <taxon>Pseudomonadati</taxon>
        <taxon>Pseudomonadota</taxon>
        <taxon>Gammaproteobacteria</taxon>
        <taxon>Alteromonadales</taxon>
        <taxon>Shewanellaceae</taxon>
        <taxon>Shewanella</taxon>
    </lineage>
</organism>
<dbReference type="PANTHER" id="PTHR39173:SF1">
    <property type="entry name" value="ACETYLTRANSFERASE"/>
    <property type="match status" value="1"/>
</dbReference>
<evidence type="ECO:0000259" key="1">
    <source>
        <dbReference type="PROSITE" id="PS51186"/>
    </source>
</evidence>
<dbReference type="EMBL" id="JAMTCD010000019">
    <property type="protein sequence ID" value="MCT7942855.1"/>
    <property type="molecule type" value="Genomic_DNA"/>
</dbReference>
<keyword evidence="3" id="KW-1185">Reference proteome</keyword>
<dbReference type="PANTHER" id="PTHR39173">
    <property type="entry name" value="ACETYLTRANSFERASE"/>
    <property type="match status" value="1"/>
</dbReference>
<keyword evidence="2" id="KW-0808">Transferase</keyword>
<comment type="caution">
    <text evidence="2">The sequence shown here is derived from an EMBL/GenBank/DDBJ whole genome shotgun (WGS) entry which is preliminary data.</text>
</comment>
<dbReference type="PROSITE" id="PS51186">
    <property type="entry name" value="GNAT"/>
    <property type="match status" value="1"/>
</dbReference>
<dbReference type="SUPFAM" id="SSF55729">
    <property type="entry name" value="Acyl-CoA N-acyltransferases (Nat)"/>
    <property type="match status" value="1"/>
</dbReference>
<sequence length="101" mass="10836">MWLIKGEEIVGVTNIRHCLNDAIAYCGGHIGLGIRPSSRGKGYGKLLMKLSIDLLQGMAVQPIHIHCHKGNPASANTIKACGGVLESEITVGDEVVQRYLV</sequence>
<dbReference type="InterPro" id="IPR016181">
    <property type="entry name" value="Acyl_CoA_acyltransferase"/>
</dbReference>
<dbReference type="InterPro" id="IPR000182">
    <property type="entry name" value="GNAT_dom"/>
</dbReference>
<feature type="domain" description="N-acetyltransferase" evidence="1">
    <location>
        <begin position="1"/>
        <end position="101"/>
    </location>
</feature>
<dbReference type="CDD" id="cd04301">
    <property type="entry name" value="NAT_SF"/>
    <property type="match status" value="1"/>
</dbReference>
<proteinExistence type="predicted"/>
<evidence type="ECO:0000313" key="2">
    <source>
        <dbReference type="EMBL" id="MCT7942855.1"/>
    </source>
</evidence>
<dbReference type="AlphaFoldDB" id="A0A9X2WP56"/>
<keyword evidence="2" id="KW-0012">Acyltransferase</keyword>
<gene>
    <name evidence="2" type="ORF">NE535_13770</name>
</gene>
<dbReference type="GO" id="GO:0016747">
    <property type="term" value="F:acyltransferase activity, transferring groups other than amino-acyl groups"/>
    <property type="evidence" value="ECO:0007669"/>
    <property type="project" value="InterPro"/>
</dbReference>
<dbReference type="Gene3D" id="3.40.630.30">
    <property type="match status" value="1"/>
</dbReference>
<dbReference type="Proteomes" id="UP001155546">
    <property type="component" value="Unassembled WGS sequence"/>
</dbReference>
<evidence type="ECO:0000313" key="3">
    <source>
        <dbReference type="Proteomes" id="UP001155546"/>
    </source>
</evidence>
<name>A0A9X2WP56_9GAMM</name>
<dbReference type="EC" id="2.3.1.-" evidence="2"/>
<protein>
    <submittedName>
        <fullName evidence="2">GNAT family N-acetyltransferase</fullName>
        <ecNumber evidence="2">2.3.1.-</ecNumber>
    </submittedName>
</protein>